<feature type="domain" description="GS catalytic" evidence="5">
    <location>
        <begin position="123"/>
        <end position="463"/>
    </location>
</feature>
<keyword evidence="7" id="KW-1185">Reference proteome</keyword>
<comment type="similarity">
    <text evidence="1 3 4">Belongs to the glutamine synthetase family.</text>
</comment>
<dbReference type="GO" id="GO:0004356">
    <property type="term" value="F:glutamine synthetase activity"/>
    <property type="evidence" value="ECO:0007669"/>
    <property type="project" value="UniProtKB-EC"/>
</dbReference>
<dbReference type="SUPFAM" id="SSF55931">
    <property type="entry name" value="Glutamine synthetase/guanido kinase"/>
    <property type="match status" value="1"/>
</dbReference>
<sequence>MTENVTGNPSERGRDLAAALAADGVAGLTIAWADNNGIPRSRTVPVSALPQVATSGVGVTHLFAVFDTNDAIAFGSPGMQNASGDVRLVPQLDRVTRLAGQPAFAWAPGKQVAADGGPWAFDQRSVLERVVDRLAAEDYTALVGYEMEFGVYEPETDPEDSELLPAHHGPAYSPHALLPIDGFVASVMRDAEANGLRLGQIHAEYGPAQVELSLAATDPLTAADQQLLARQTILAAAEAHGLRVSFAPLPTLNGAGNGWHVHTSLWRHGDNLLAGGPEGPRGTAGAGYVAGLLRDLPALAAVTAPSQGSLARLRPGFFAGAFSGFWGVENREAPLRYVPGSALLGEDHANVELKTSDASANPFLALAAILTSGVAGIEENLVPPAPTAEDPGTWKKKQRAAAGIEKLPATQAEQEEALRGNPRVAGVLGEELLEAFLAVRRADATWAAQKDTEEVLAAWRWKY</sequence>
<evidence type="ECO:0000256" key="1">
    <source>
        <dbReference type="ARBA" id="ARBA00009897"/>
    </source>
</evidence>
<evidence type="ECO:0000256" key="2">
    <source>
        <dbReference type="ARBA" id="ARBA00022598"/>
    </source>
</evidence>
<dbReference type="GO" id="GO:0006542">
    <property type="term" value="P:glutamine biosynthetic process"/>
    <property type="evidence" value="ECO:0007669"/>
    <property type="project" value="InterPro"/>
</dbReference>
<dbReference type="PANTHER" id="PTHR43785:SF12">
    <property type="entry name" value="TYPE-1 GLUTAMINE SYNTHETASE 2"/>
    <property type="match status" value="1"/>
</dbReference>
<dbReference type="EC" id="6.3.1.2" evidence="6"/>
<dbReference type="AlphaFoldDB" id="A0A7Y9DVL8"/>
<dbReference type="SMART" id="SM01230">
    <property type="entry name" value="Gln-synt_C"/>
    <property type="match status" value="1"/>
</dbReference>
<reference evidence="6 7" key="1">
    <citation type="submission" date="2020-07" db="EMBL/GenBank/DDBJ databases">
        <title>Sequencing the genomes of 1000 actinobacteria strains.</title>
        <authorList>
            <person name="Klenk H.-P."/>
        </authorList>
    </citation>
    <scope>NUCLEOTIDE SEQUENCE [LARGE SCALE GENOMIC DNA]</scope>
    <source>
        <strain evidence="6 7">DSM 45772</strain>
    </source>
</reference>
<dbReference type="RefSeq" id="WP_343054037.1">
    <property type="nucleotide sequence ID" value="NZ_BAABHP010000007.1"/>
</dbReference>
<proteinExistence type="inferred from homology"/>
<evidence type="ECO:0000259" key="5">
    <source>
        <dbReference type="PROSITE" id="PS51987"/>
    </source>
</evidence>
<dbReference type="Gene3D" id="3.30.590.10">
    <property type="entry name" value="Glutamine synthetase/guanido kinase, catalytic domain"/>
    <property type="match status" value="1"/>
</dbReference>
<dbReference type="PROSITE" id="PS51987">
    <property type="entry name" value="GS_CATALYTIC"/>
    <property type="match status" value="1"/>
</dbReference>
<evidence type="ECO:0000313" key="6">
    <source>
        <dbReference type="EMBL" id="NYD36224.1"/>
    </source>
</evidence>
<dbReference type="PANTHER" id="PTHR43785">
    <property type="entry name" value="GAMMA-GLUTAMYLPUTRESCINE SYNTHETASE"/>
    <property type="match status" value="1"/>
</dbReference>
<keyword evidence="2 6" id="KW-0436">Ligase</keyword>
<protein>
    <submittedName>
        <fullName evidence="6">Glutamine synthetase</fullName>
        <ecNumber evidence="6">6.3.1.2</ecNumber>
    </submittedName>
</protein>
<evidence type="ECO:0000313" key="7">
    <source>
        <dbReference type="Proteomes" id="UP000535890"/>
    </source>
</evidence>
<evidence type="ECO:0000256" key="4">
    <source>
        <dbReference type="RuleBase" id="RU000384"/>
    </source>
</evidence>
<dbReference type="InterPro" id="IPR008146">
    <property type="entry name" value="Gln_synth_cat_dom"/>
</dbReference>
<accession>A0A7Y9DVL8</accession>
<dbReference type="EMBL" id="JACCBN010000001">
    <property type="protein sequence ID" value="NYD36224.1"/>
    <property type="molecule type" value="Genomic_DNA"/>
</dbReference>
<evidence type="ECO:0000256" key="3">
    <source>
        <dbReference type="PROSITE-ProRule" id="PRU01331"/>
    </source>
</evidence>
<dbReference type="InterPro" id="IPR014746">
    <property type="entry name" value="Gln_synth/guanido_kin_cat_dom"/>
</dbReference>
<name>A0A7Y9DVL8_9PSEU</name>
<organism evidence="6 7">
    <name type="scientific">Actinomycetospora corticicola</name>
    <dbReference type="NCBI Taxonomy" id="663602"/>
    <lineage>
        <taxon>Bacteria</taxon>
        <taxon>Bacillati</taxon>
        <taxon>Actinomycetota</taxon>
        <taxon>Actinomycetes</taxon>
        <taxon>Pseudonocardiales</taxon>
        <taxon>Pseudonocardiaceae</taxon>
        <taxon>Actinomycetospora</taxon>
    </lineage>
</organism>
<dbReference type="Proteomes" id="UP000535890">
    <property type="component" value="Unassembled WGS sequence"/>
</dbReference>
<gene>
    <name evidence="6" type="ORF">BJ983_002326</name>
</gene>
<dbReference type="InterPro" id="IPR036651">
    <property type="entry name" value="Gln_synt_N_sf"/>
</dbReference>
<comment type="caution">
    <text evidence="6">The sequence shown here is derived from an EMBL/GenBank/DDBJ whole genome shotgun (WGS) entry which is preliminary data.</text>
</comment>
<dbReference type="Pfam" id="PF00120">
    <property type="entry name" value="Gln-synt_C"/>
    <property type="match status" value="1"/>
</dbReference>
<dbReference type="Gene3D" id="3.10.20.70">
    <property type="entry name" value="Glutamine synthetase, N-terminal domain"/>
    <property type="match status" value="1"/>
</dbReference>